<evidence type="ECO:0000313" key="2">
    <source>
        <dbReference type="EMBL" id="SES03079.1"/>
    </source>
</evidence>
<gene>
    <name evidence="2" type="ORF">SAMN04488023_12631</name>
</gene>
<evidence type="ECO:0000256" key="1">
    <source>
        <dbReference type="SAM" id="Phobius"/>
    </source>
</evidence>
<organism evidence="2 3">
    <name type="scientific">Pedobacter rhizosphaerae</name>
    <dbReference type="NCBI Taxonomy" id="390241"/>
    <lineage>
        <taxon>Bacteria</taxon>
        <taxon>Pseudomonadati</taxon>
        <taxon>Bacteroidota</taxon>
        <taxon>Sphingobacteriia</taxon>
        <taxon>Sphingobacteriales</taxon>
        <taxon>Sphingobacteriaceae</taxon>
        <taxon>Pedobacter</taxon>
    </lineage>
</organism>
<proteinExistence type="predicted"/>
<keyword evidence="1" id="KW-1133">Transmembrane helix</keyword>
<dbReference type="EMBL" id="FOGG01000026">
    <property type="protein sequence ID" value="SES03079.1"/>
    <property type="molecule type" value="Genomic_DNA"/>
</dbReference>
<keyword evidence="3" id="KW-1185">Reference proteome</keyword>
<accession>A0A1H9U133</accession>
<dbReference type="Proteomes" id="UP000199572">
    <property type="component" value="Unassembled WGS sequence"/>
</dbReference>
<dbReference type="OrthoDB" id="1450632at2"/>
<keyword evidence="1" id="KW-0812">Transmembrane</keyword>
<dbReference type="AlphaFoldDB" id="A0A1H9U133"/>
<keyword evidence="1" id="KW-0472">Membrane</keyword>
<sequence>MIGDGYTTIVFPLAFYSKAVAGSLAPDLVRQSEGFWTENLLANIILAFVLIFCLFYLFKRFKRKEEN</sequence>
<name>A0A1H9U133_9SPHI</name>
<reference evidence="2 3" key="1">
    <citation type="submission" date="2016-10" db="EMBL/GenBank/DDBJ databases">
        <authorList>
            <person name="de Groot N.N."/>
        </authorList>
    </citation>
    <scope>NUCLEOTIDE SEQUENCE [LARGE SCALE GENOMIC DNA]</scope>
    <source>
        <strain evidence="2 3">DSM 18610</strain>
    </source>
</reference>
<feature type="transmembrane region" description="Helical" evidence="1">
    <location>
        <begin position="40"/>
        <end position="58"/>
    </location>
</feature>
<evidence type="ECO:0000313" key="3">
    <source>
        <dbReference type="Proteomes" id="UP000199572"/>
    </source>
</evidence>
<protein>
    <submittedName>
        <fullName evidence="2">Uncharacterized protein</fullName>
    </submittedName>
</protein>